<reference evidence="1" key="1">
    <citation type="journal article" date="2012" name="PLoS ONE">
        <title>Gene sets for utilization of primary and secondary nutrition supplies in the distal gut of endangered iberian lynx.</title>
        <authorList>
            <person name="Alcaide M."/>
            <person name="Messina E."/>
            <person name="Richter M."/>
            <person name="Bargiela R."/>
            <person name="Peplies J."/>
            <person name="Huws S.A."/>
            <person name="Newbold C.J."/>
            <person name="Golyshin P.N."/>
            <person name="Simon M.A."/>
            <person name="Lopez G."/>
            <person name="Yakimov M.M."/>
            <person name="Ferrer M."/>
        </authorList>
    </citation>
    <scope>NUCLEOTIDE SEQUENCE</scope>
</reference>
<name>J9GSI0_9ZZZZ</name>
<proteinExistence type="predicted"/>
<sequence length="51" mass="6034">MRIVRKNSPSSFLVEEAGNFFIIWGCKGRKKSSFSVEKLDFLSYINVYRVW</sequence>
<accession>J9GSI0</accession>
<organism evidence="1">
    <name type="scientific">gut metagenome</name>
    <dbReference type="NCBI Taxonomy" id="749906"/>
    <lineage>
        <taxon>unclassified sequences</taxon>
        <taxon>metagenomes</taxon>
        <taxon>organismal metagenomes</taxon>
    </lineage>
</organism>
<comment type="caution">
    <text evidence="1">The sequence shown here is derived from an EMBL/GenBank/DDBJ whole genome shotgun (WGS) entry which is preliminary data.</text>
</comment>
<protein>
    <submittedName>
        <fullName evidence="1">Uncharacterized protein</fullName>
    </submittedName>
</protein>
<evidence type="ECO:0000313" key="1">
    <source>
        <dbReference type="EMBL" id="EJX05573.1"/>
    </source>
</evidence>
<dbReference type="AlphaFoldDB" id="J9GSI0"/>
<gene>
    <name evidence="1" type="ORF">EVA_06320</name>
</gene>
<dbReference type="EMBL" id="AMCI01001432">
    <property type="protein sequence ID" value="EJX05573.1"/>
    <property type="molecule type" value="Genomic_DNA"/>
</dbReference>